<dbReference type="EMBL" id="SGPL01000201">
    <property type="protein sequence ID" value="THH15602.1"/>
    <property type="molecule type" value="Genomic_DNA"/>
</dbReference>
<evidence type="ECO:0008006" key="4">
    <source>
        <dbReference type="Google" id="ProtNLM"/>
    </source>
</evidence>
<gene>
    <name evidence="2" type="ORF">EW146_g4906</name>
</gene>
<name>A0A4S4LT54_9AGAM</name>
<sequence length="230" mass="25553">MDMKILHGFYAFFSVCLLASSIITIVFSQVWHRKELLLNMVFSNSDLTAGLVLGIALAITWVLSVFAIVQRNHVTVGLVTLNWALILDSIGVLVVGTFIWFYSLRQRAEFHGIWAGLSDADRIVIQDKFSCCGYFNASDVIAIGGNFCSSQEKADQLNTTVLSNFCVTPVTAYTDVSLNEVFTPSYNSSVYGFMAVVICLFLTSLCVIKVRQEIERFKKIDAKRGGRGFV</sequence>
<feature type="transmembrane region" description="Helical" evidence="1">
    <location>
        <begin position="81"/>
        <end position="102"/>
    </location>
</feature>
<accession>A0A4S4LT54</accession>
<keyword evidence="3" id="KW-1185">Reference proteome</keyword>
<comment type="caution">
    <text evidence="2">The sequence shown here is derived from an EMBL/GenBank/DDBJ whole genome shotgun (WGS) entry which is preliminary data.</text>
</comment>
<feature type="transmembrane region" description="Helical" evidence="1">
    <location>
        <begin position="190"/>
        <end position="210"/>
    </location>
</feature>
<dbReference type="AlphaFoldDB" id="A0A4S4LT54"/>
<reference evidence="2 3" key="1">
    <citation type="submission" date="2019-02" db="EMBL/GenBank/DDBJ databases">
        <title>Genome sequencing of the rare red list fungi Bondarzewia mesenterica.</title>
        <authorList>
            <person name="Buettner E."/>
            <person name="Kellner H."/>
        </authorList>
    </citation>
    <scope>NUCLEOTIDE SEQUENCE [LARGE SCALE GENOMIC DNA]</scope>
    <source>
        <strain evidence="2 3">DSM 108281</strain>
    </source>
</reference>
<keyword evidence="1" id="KW-1133">Transmembrane helix</keyword>
<feature type="transmembrane region" description="Helical" evidence="1">
    <location>
        <begin position="47"/>
        <end position="69"/>
    </location>
</feature>
<evidence type="ECO:0000313" key="3">
    <source>
        <dbReference type="Proteomes" id="UP000310158"/>
    </source>
</evidence>
<feature type="transmembrane region" description="Helical" evidence="1">
    <location>
        <begin position="7"/>
        <end position="27"/>
    </location>
</feature>
<evidence type="ECO:0000256" key="1">
    <source>
        <dbReference type="SAM" id="Phobius"/>
    </source>
</evidence>
<proteinExistence type="predicted"/>
<keyword evidence="1" id="KW-0472">Membrane</keyword>
<organism evidence="2 3">
    <name type="scientific">Bondarzewia mesenterica</name>
    <dbReference type="NCBI Taxonomy" id="1095465"/>
    <lineage>
        <taxon>Eukaryota</taxon>
        <taxon>Fungi</taxon>
        <taxon>Dikarya</taxon>
        <taxon>Basidiomycota</taxon>
        <taxon>Agaricomycotina</taxon>
        <taxon>Agaricomycetes</taxon>
        <taxon>Russulales</taxon>
        <taxon>Bondarzewiaceae</taxon>
        <taxon>Bondarzewia</taxon>
    </lineage>
</organism>
<protein>
    <recommendedName>
        <fullName evidence="4">Tetraspanin</fullName>
    </recommendedName>
</protein>
<dbReference type="Proteomes" id="UP000310158">
    <property type="component" value="Unassembled WGS sequence"/>
</dbReference>
<evidence type="ECO:0000313" key="2">
    <source>
        <dbReference type="EMBL" id="THH15602.1"/>
    </source>
</evidence>
<keyword evidence="1" id="KW-0812">Transmembrane</keyword>
<dbReference type="OrthoDB" id="2279611at2759"/>